<evidence type="ECO:0000256" key="16">
    <source>
        <dbReference type="ARBA" id="ARBA00049421"/>
    </source>
</evidence>
<dbReference type="InterPro" id="IPR029044">
    <property type="entry name" value="Nucleotide-diphossugar_trans"/>
</dbReference>
<evidence type="ECO:0000256" key="12">
    <source>
        <dbReference type="ARBA" id="ARBA00023211"/>
    </source>
</evidence>
<evidence type="ECO:0000256" key="18">
    <source>
        <dbReference type="SAM" id="SignalP"/>
    </source>
</evidence>
<proteinExistence type="inferred from homology"/>
<feature type="signal peptide" evidence="18">
    <location>
        <begin position="1"/>
        <end position="18"/>
    </location>
</feature>
<evidence type="ECO:0000256" key="13">
    <source>
        <dbReference type="ARBA" id="ARBA00037706"/>
    </source>
</evidence>
<evidence type="ECO:0000313" key="19">
    <source>
        <dbReference type="EMBL" id="KAA0192878.1"/>
    </source>
</evidence>
<dbReference type="Proteomes" id="UP000728185">
    <property type="component" value="Unassembled WGS sequence"/>
</dbReference>
<dbReference type="EC" id="2.4.1.101" evidence="14 17"/>
<sequence>ASILKLTALICPFRFFASQLLICSRIQQQLQGRLKNALWHRTASFPLSRNFTLPILVIACNRLTVKRTLDSLLRYRSELVDLSPNQFPITVSHGCDHKPTRDILKSYKPAITVTEFLDDSSPSKFLGPVQKGYASAARHYKYALERMFVKFNHSALIIVEDDLDIASDFFQYFAATLPMLMASQSLFCVSAWNDNGRPGLVDPSRPDLLYRTDFFSGLGWMLLRQFWLEIREGWPDIFWDEYLRKPYVRKNRSCLRPEVSRTITFGRMGISKGQFFDAYLKTMILNNQWQNFLRMDLSYLHEPNYTRRWLDSVYNMSVEIPLSQFLKDDLPLILTTPARRIRVTYKSQIDFNQIAVKLNLMNDIKSGVMRNAFAGVVPVKWKNQWIYIAPPPTWTDYDQSWT</sequence>
<dbReference type="AlphaFoldDB" id="A0A8E0RYH1"/>
<keyword evidence="6" id="KW-0812">Transmembrane</keyword>
<evidence type="ECO:0000256" key="4">
    <source>
        <dbReference type="ARBA" id="ARBA00022676"/>
    </source>
</evidence>
<evidence type="ECO:0000256" key="17">
    <source>
        <dbReference type="RuleBase" id="RU368119"/>
    </source>
</evidence>
<evidence type="ECO:0000256" key="10">
    <source>
        <dbReference type="ARBA" id="ARBA00023034"/>
    </source>
</evidence>
<evidence type="ECO:0000256" key="1">
    <source>
        <dbReference type="ARBA" id="ARBA00004323"/>
    </source>
</evidence>
<evidence type="ECO:0000256" key="2">
    <source>
        <dbReference type="ARBA" id="ARBA00004922"/>
    </source>
</evidence>
<dbReference type="Gene3D" id="3.10.180.20">
    <property type="entry name" value="N-Acetylglucosaminyltransferase I, Domain 2"/>
    <property type="match status" value="1"/>
</dbReference>
<keyword evidence="10 17" id="KW-0333">Golgi apparatus</keyword>
<gene>
    <name evidence="19" type="ORF">FBUS_05368</name>
</gene>
<comment type="function">
    <text evidence="13 17">Initiates complex N-linked carbohydrate formation. Essential for the conversion of high-mannose to hybrid and complex N-glycans.</text>
</comment>
<dbReference type="Pfam" id="PF03071">
    <property type="entry name" value="GNT-I"/>
    <property type="match status" value="1"/>
</dbReference>
<dbReference type="EMBL" id="LUCM01005387">
    <property type="protein sequence ID" value="KAA0192878.1"/>
    <property type="molecule type" value="Genomic_DNA"/>
</dbReference>
<reference evidence="19" key="1">
    <citation type="submission" date="2019-05" db="EMBL/GenBank/DDBJ databases">
        <title>Annotation for the trematode Fasciolopsis buski.</title>
        <authorList>
            <person name="Choi Y.-J."/>
        </authorList>
    </citation>
    <scope>NUCLEOTIDE SEQUENCE</scope>
    <source>
        <strain evidence="19">HT</strain>
        <tissue evidence="19">Whole worm</tissue>
    </source>
</reference>
<evidence type="ECO:0000313" key="20">
    <source>
        <dbReference type="Proteomes" id="UP000728185"/>
    </source>
</evidence>
<protein>
    <recommendedName>
        <fullName evidence="14 17">Alpha-1,3-mannosyl-glycoprotein 2-beta-N-acetylglucosaminyltransferase</fullName>
        <shortName evidence="17">GNT-I</shortName>
        <shortName evidence="17">GlcNAc-T I</shortName>
        <ecNumber evidence="14 17">2.4.1.101</ecNumber>
    </recommendedName>
    <alternativeName>
        <fullName evidence="15 17">N-glycosyl-oligosaccharide-glycoprotein N-acetylglucosaminyltransferase I</fullName>
    </alternativeName>
</protein>
<comment type="caution">
    <text evidence="19">The sequence shown here is derived from an EMBL/GenBank/DDBJ whole genome shotgun (WGS) entry which is preliminary data.</text>
</comment>
<dbReference type="Gene3D" id="3.90.550.10">
    <property type="entry name" value="Spore Coat Polysaccharide Biosynthesis Protein SpsA, Chain A"/>
    <property type="match status" value="1"/>
</dbReference>
<comment type="subcellular location">
    <subcellularLocation>
        <location evidence="1 17">Golgi apparatus membrane</location>
        <topology evidence="1 17">Single-pass type II membrane protein</topology>
    </subcellularLocation>
</comment>
<dbReference type="OrthoDB" id="440755at2759"/>
<dbReference type="SUPFAM" id="SSF53448">
    <property type="entry name" value="Nucleotide-diphospho-sugar transferases"/>
    <property type="match status" value="1"/>
</dbReference>
<evidence type="ECO:0000256" key="6">
    <source>
        <dbReference type="ARBA" id="ARBA00022692"/>
    </source>
</evidence>
<dbReference type="FunFam" id="3.90.550.10:FF:000252">
    <property type="entry name" value="Protein O-linked-mannose beta-1,2-N-acetylglucosaminyltransferase 1"/>
    <property type="match status" value="1"/>
</dbReference>
<keyword evidence="18" id="KW-0732">Signal</keyword>
<keyword evidence="20" id="KW-1185">Reference proteome</keyword>
<keyword evidence="9" id="KW-1133">Transmembrane helix</keyword>
<dbReference type="GO" id="GO:0000139">
    <property type="term" value="C:Golgi membrane"/>
    <property type="evidence" value="ECO:0007669"/>
    <property type="project" value="UniProtKB-SubCell"/>
</dbReference>
<feature type="non-terminal residue" evidence="19">
    <location>
        <position position="402"/>
    </location>
</feature>
<dbReference type="GO" id="GO:0030145">
    <property type="term" value="F:manganese ion binding"/>
    <property type="evidence" value="ECO:0007669"/>
    <property type="project" value="UniProtKB-UniRule"/>
</dbReference>
<accession>A0A8E0RYH1</accession>
<evidence type="ECO:0000256" key="14">
    <source>
        <dbReference type="ARBA" id="ARBA00038949"/>
    </source>
</evidence>
<dbReference type="PANTHER" id="PTHR10468:SF0">
    <property type="entry name" value="ALPHA-1,3-MANNOSYL-GLYCOPROTEIN 2-BETA-N-ACETYLGLUCOSAMINYLTRANSFERASE"/>
    <property type="match status" value="1"/>
</dbReference>
<evidence type="ECO:0000256" key="3">
    <source>
        <dbReference type="ARBA" id="ARBA00006492"/>
    </source>
</evidence>
<evidence type="ECO:0000256" key="9">
    <source>
        <dbReference type="ARBA" id="ARBA00022989"/>
    </source>
</evidence>
<dbReference type="InterPro" id="IPR052261">
    <property type="entry name" value="Glycosyltransferase_13"/>
</dbReference>
<evidence type="ECO:0000256" key="7">
    <source>
        <dbReference type="ARBA" id="ARBA00022723"/>
    </source>
</evidence>
<keyword evidence="8 17" id="KW-0735">Signal-anchor</keyword>
<evidence type="ECO:0000256" key="8">
    <source>
        <dbReference type="ARBA" id="ARBA00022968"/>
    </source>
</evidence>
<keyword evidence="5" id="KW-0808">Transferase</keyword>
<dbReference type="PANTHER" id="PTHR10468">
    <property type="entry name" value="PROTEIN O-LINKED-MANNOSE BETA-1,2-N-ACETYLGLUCOSAMINYLTRANSFERASE 1/ALPHA-1,3-MANNOSYL-GLYCOPROTEIN 2-BETA-N-ACETYLGLUCOSAMINYLTRANSFERASE"/>
    <property type="match status" value="1"/>
</dbReference>
<keyword evidence="7 17" id="KW-0479">Metal-binding</keyword>
<keyword evidence="4 17" id="KW-0328">Glycosyltransferase</keyword>
<comment type="pathway">
    <text evidence="2 17">Protein modification; protein glycosylation.</text>
</comment>
<dbReference type="GO" id="GO:0006487">
    <property type="term" value="P:protein N-linked glycosylation"/>
    <property type="evidence" value="ECO:0007669"/>
    <property type="project" value="TreeGrafter"/>
</dbReference>
<keyword evidence="11" id="KW-0472">Membrane</keyword>
<evidence type="ECO:0000256" key="15">
    <source>
        <dbReference type="ARBA" id="ARBA00041712"/>
    </source>
</evidence>
<feature type="chain" id="PRO_5034552590" description="Alpha-1,3-mannosyl-glycoprotein 2-beta-N-acetylglucosaminyltransferase" evidence="18">
    <location>
        <begin position="19"/>
        <end position="402"/>
    </location>
</feature>
<name>A0A8E0RYH1_9TREM</name>
<evidence type="ECO:0000256" key="5">
    <source>
        <dbReference type="ARBA" id="ARBA00022679"/>
    </source>
</evidence>
<comment type="cofactor">
    <cofactor evidence="17">
        <name>Mn(2+)</name>
        <dbReference type="ChEBI" id="CHEBI:29035"/>
    </cofactor>
    <text evidence="17">The cofactor is mostly bound to the substrate.</text>
</comment>
<dbReference type="InterPro" id="IPR004139">
    <property type="entry name" value="Glyco_trans_13"/>
</dbReference>
<evidence type="ECO:0000256" key="11">
    <source>
        <dbReference type="ARBA" id="ARBA00023136"/>
    </source>
</evidence>
<comment type="catalytic activity">
    <reaction evidence="16 17">
        <text>N(4)-(alpha-D-Man-(1-&gt;3)-[alpha-D-Man-(1-&gt;3)-[alpha-D-Man-(1-&gt;6)]-alpha-D-Man-(1-&gt;6)]-beta-D-Man-(1-&gt;4)-beta-D-GlcNAc-(1-&gt;4)-beta-D-GlcNAc)-L-asparaginyl-[protein] (N-glucan mannose isomer 5A1,2) + UDP-N-acetyl-alpha-D-glucosamine = N(4)-{beta-D-GlcNAc-(1-&gt;2)-alpha-D-Man-(1-&gt;3)-[alpha-D-Man-(1-&gt;3)-[alpha-D-Man-(1-&gt;6)]-alpha-D-Man-(1-&gt;6)]-beta-D-Man-(1-&gt;4)-beta-D-GlcNAc-(1-&gt;4)-beta-D-GlcNAc}-L-asparaginyl-[protein] + UDP + H(+)</text>
        <dbReference type="Rhea" id="RHEA:11456"/>
        <dbReference type="Rhea" id="RHEA-COMP:14367"/>
        <dbReference type="Rhea" id="RHEA-COMP:14368"/>
        <dbReference type="ChEBI" id="CHEBI:15378"/>
        <dbReference type="ChEBI" id="CHEBI:57705"/>
        <dbReference type="ChEBI" id="CHEBI:58223"/>
        <dbReference type="ChEBI" id="CHEBI:59087"/>
        <dbReference type="ChEBI" id="CHEBI:60625"/>
        <dbReference type="EC" id="2.4.1.101"/>
    </reaction>
</comment>
<keyword evidence="12 17" id="KW-0464">Manganese</keyword>
<dbReference type="GO" id="GO:0003827">
    <property type="term" value="F:alpha-1,3-mannosylglycoprotein 2-beta-N-acetylglucosaminyltransferase activity"/>
    <property type="evidence" value="ECO:0007669"/>
    <property type="project" value="UniProtKB-UniRule"/>
</dbReference>
<organism evidence="19 20">
    <name type="scientific">Fasciolopsis buskii</name>
    <dbReference type="NCBI Taxonomy" id="27845"/>
    <lineage>
        <taxon>Eukaryota</taxon>
        <taxon>Metazoa</taxon>
        <taxon>Spiralia</taxon>
        <taxon>Lophotrochozoa</taxon>
        <taxon>Platyhelminthes</taxon>
        <taxon>Trematoda</taxon>
        <taxon>Digenea</taxon>
        <taxon>Plagiorchiida</taxon>
        <taxon>Echinostomata</taxon>
        <taxon>Echinostomatoidea</taxon>
        <taxon>Fasciolidae</taxon>
        <taxon>Fasciolopsis</taxon>
    </lineage>
</organism>
<comment type="similarity">
    <text evidence="3 17">Belongs to the glycosyltransferase 13 family.</text>
</comment>
<dbReference type="UniPathway" id="UPA00378"/>